<sequence>MPDNIIADWLNLPSVKFNKVEIYGVSTEIYLGRDRSLGFTCSGCGQKSFWSWDHYEARIRDLSVFEYKTYLLLDKHRTNCPACGVKIEKLDFADPYSRCTIRFEELVARLCRITSVKQVANLLDLDWKTVKGIDKKYLEKQFAIPDYDGLRLLAVDEIASHKGHNYFTVVMDLERTRVVWVGKSRAKETLDQFFKELGKERSKKIEAVATDMWDPYITSIKEHAPSAKIVFDKFHVIKNYSRVIDKIRNMEFKKATTEKKEAIKGTKYLLLKNRDKLEKDQKEQLQTLLELNQNINIAYMLKDDLKRLWNYKSSGWANKFLDGWIDTAITSNIRPLINFAQTLSNYRYGLINHCRYPIDTGKLEGMNNKIKVIKRIAYGFHDDDYFILKIKQGCSPLLDTS</sequence>
<reference evidence="5" key="1">
    <citation type="submission" date="2017-09" db="EMBL/GenBank/DDBJ databases">
        <title>Depth-based differentiation of microbial function through sediment-hosted aquifers and enrichment of novel symbionts in the deep terrestrial subsurface.</title>
        <authorList>
            <person name="Probst A.J."/>
            <person name="Ladd B."/>
            <person name="Jarett J.K."/>
            <person name="Geller-Mcgrath D.E."/>
            <person name="Sieber C.M.K."/>
            <person name="Emerson J.B."/>
            <person name="Anantharaman K."/>
            <person name="Thomas B.C."/>
            <person name="Malmstrom R."/>
            <person name="Stieglmeier M."/>
            <person name="Klingl A."/>
            <person name="Woyke T."/>
            <person name="Ryan C.M."/>
            <person name="Banfield J.F."/>
        </authorList>
    </citation>
    <scope>NUCLEOTIDE SEQUENCE [LARGE SCALE GENOMIC DNA]</scope>
</reference>
<feature type="domain" description="Transposase IS204/IS1001/IS1096/IS1165 DDE" evidence="1">
    <location>
        <begin position="153"/>
        <end position="390"/>
    </location>
</feature>
<accession>A0A2M7E9B9</accession>
<protein>
    <submittedName>
        <fullName evidence="4">ISL3 family transposase</fullName>
    </submittedName>
</protein>
<evidence type="ECO:0000259" key="1">
    <source>
        <dbReference type="Pfam" id="PF01610"/>
    </source>
</evidence>
<dbReference type="Pfam" id="PF13542">
    <property type="entry name" value="HTH_Tnp_ISL3"/>
    <property type="match status" value="1"/>
</dbReference>
<dbReference type="EMBL" id="PETL01000142">
    <property type="protein sequence ID" value="PIV64298.1"/>
    <property type="molecule type" value="Genomic_DNA"/>
</dbReference>
<dbReference type="Pfam" id="PF14690">
    <property type="entry name" value="Zn_ribbon_ISL3"/>
    <property type="match status" value="1"/>
</dbReference>
<feature type="domain" description="Transposase IS204/IS1001/IS1096/IS1165 helix-turn-helix" evidence="2">
    <location>
        <begin position="88"/>
        <end position="137"/>
    </location>
</feature>
<dbReference type="InterPro" id="IPR047951">
    <property type="entry name" value="Transpos_ISL3"/>
</dbReference>
<gene>
    <name evidence="4" type="ORF">COS11_02865</name>
</gene>
<dbReference type="Pfam" id="PF01610">
    <property type="entry name" value="DDE_Tnp_ISL3"/>
    <property type="match status" value="1"/>
</dbReference>
<dbReference type="InterPro" id="IPR002560">
    <property type="entry name" value="Transposase_DDE"/>
</dbReference>
<organism evidence="4 5">
    <name type="scientific">bacterium (Candidatus Ratteibacteria) CG01_land_8_20_14_3_00_40_19</name>
    <dbReference type="NCBI Taxonomy" id="2014290"/>
    <lineage>
        <taxon>Bacteria</taxon>
        <taxon>Candidatus Ratteibacteria</taxon>
    </lineage>
</organism>
<dbReference type="InterPro" id="IPR029261">
    <property type="entry name" value="Transposase_Znf"/>
</dbReference>
<dbReference type="PANTHER" id="PTHR33498:SF1">
    <property type="entry name" value="TRANSPOSASE FOR INSERTION SEQUENCE ELEMENT IS1557"/>
    <property type="match status" value="1"/>
</dbReference>
<comment type="caution">
    <text evidence="4">The sequence shown here is derived from an EMBL/GenBank/DDBJ whole genome shotgun (WGS) entry which is preliminary data.</text>
</comment>
<dbReference type="AlphaFoldDB" id="A0A2M7E9B9"/>
<name>A0A2M7E9B9_9BACT</name>
<dbReference type="InterPro" id="IPR032877">
    <property type="entry name" value="Transposase_HTH"/>
</dbReference>
<evidence type="ECO:0000259" key="2">
    <source>
        <dbReference type="Pfam" id="PF13542"/>
    </source>
</evidence>
<evidence type="ECO:0000313" key="5">
    <source>
        <dbReference type="Proteomes" id="UP000228886"/>
    </source>
</evidence>
<proteinExistence type="predicted"/>
<evidence type="ECO:0000259" key="3">
    <source>
        <dbReference type="Pfam" id="PF14690"/>
    </source>
</evidence>
<feature type="domain" description="Transposase IS204/IS1001/IS1096/IS1165 zinc-finger" evidence="3">
    <location>
        <begin position="40"/>
        <end position="83"/>
    </location>
</feature>
<dbReference type="PANTHER" id="PTHR33498">
    <property type="entry name" value="TRANSPOSASE FOR INSERTION SEQUENCE ELEMENT IS1557"/>
    <property type="match status" value="1"/>
</dbReference>
<dbReference type="NCBIfam" id="NF033550">
    <property type="entry name" value="transpos_ISL3"/>
    <property type="match status" value="1"/>
</dbReference>
<evidence type="ECO:0000313" key="4">
    <source>
        <dbReference type="EMBL" id="PIV64298.1"/>
    </source>
</evidence>
<dbReference type="Proteomes" id="UP000228886">
    <property type="component" value="Unassembled WGS sequence"/>
</dbReference>